<dbReference type="InterPro" id="IPR006204">
    <property type="entry name" value="GHMP_kinase_N_dom"/>
</dbReference>
<keyword evidence="5 13" id="KW-0028">Amino-acid biosynthesis</keyword>
<evidence type="ECO:0000256" key="5">
    <source>
        <dbReference type="ARBA" id="ARBA00022605"/>
    </source>
</evidence>
<sequence length="306" mass="32914">MSEFQVPLCIKVPGSTANLGPGFDSIGMAIDRFLTLDVAPAEKWSFQYIDQPDFNPPVSGNLIYQTACGVAARANRQLPACSVTVHSDIPLSRGLGSSGAAIIAGIELANQLLRLRLTLADKSWIACQIEGHPDNVTASLYGGLVVSHQTETSVDSVCLPSPDFDFVTLIPNFELKTSDARRVLPESLPYKQAIEGSSVANVLICALLSHNGELAGKMMESDCFHQSFRAGLLPHYPLTAQLARASGAFGTFLSGAGPTLMALSRREDSSRIQQALQEAFPNYECSVLHPVSPEDIGRFNPQPDRD</sequence>
<dbReference type="InterPro" id="IPR014721">
    <property type="entry name" value="Ribsml_uS5_D2-typ_fold_subgr"/>
</dbReference>
<evidence type="ECO:0000256" key="7">
    <source>
        <dbReference type="ARBA" id="ARBA00022697"/>
    </source>
</evidence>
<dbReference type="InterPro" id="IPR013750">
    <property type="entry name" value="GHMP_kinase_C_dom"/>
</dbReference>
<comment type="catalytic activity">
    <reaction evidence="11 13">
        <text>L-homoserine + ATP = O-phospho-L-homoserine + ADP + H(+)</text>
        <dbReference type="Rhea" id="RHEA:13985"/>
        <dbReference type="ChEBI" id="CHEBI:15378"/>
        <dbReference type="ChEBI" id="CHEBI:30616"/>
        <dbReference type="ChEBI" id="CHEBI:57476"/>
        <dbReference type="ChEBI" id="CHEBI:57590"/>
        <dbReference type="ChEBI" id="CHEBI:456216"/>
        <dbReference type="EC" id="2.7.1.39"/>
    </reaction>
</comment>
<evidence type="ECO:0000256" key="13">
    <source>
        <dbReference type="HAMAP-Rule" id="MF_00384"/>
    </source>
</evidence>
<dbReference type="GO" id="GO:0004413">
    <property type="term" value="F:homoserine kinase activity"/>
    <property type="evidence" value="ECO:0007669"/>
    <property type="project" value="UniProtKB-EC"/>
</dbReference>
<feature type="binding site" evidence="13">
    <location>
        <begin position="90"/>
        <end position="100"/>
    </location>
    <ligand>
        <name>ATP</name>
        <dbReference type="ChEBI" id="CHEBI:30616"/>
    </ligand>
</feature>
<reference evidence="16 17" key="1">
    <citation type="submission" date="2021-01" db="EMBL/GenBank/DDBJ databases">
        <title>Genomic Encyclopedia of Type Strains, Phase IV (KMG-IV): sequencing the most valuable type-strain genomes for metagenomic binning, comparative biology and taxonomic classification.</title>
        <authorList>
            <person name="Goeker M."/>
        </authorList>
    </citation>
    <scope>NUCLEOTIDE SEQUENCE [LARGE SCALE GENOMIC DNA]</scope>
    <source>
        <strain evidence="16 17">DSM 100968</strain>
    </source>
</reference>
<evidence type="ECO:0000313" key="17">
    <source>
        <dbReference type="Proteomes" id="UP000823201"/>
    </source>
</evidence>
<keyword evidence="9 13" id="KW-0418">Kinase</keyword>
<evidence type="ECO:0000259" key="14">
    <source>
        <dbReference type="Pfam" id="PF00288"/>
    </source>
</evidence>
<name>A0ABS2Q478_9BACL</name>
<evidence type="ECO:0000256" key="12">
    <source>
        <dbReference type="ARBA" id="ARBA00049954"/>
    </source>
</evidence>
<keyword evidence="17" id="KW-1185">Reference proteome</keyword>
<comment type="subcellular location">
    <subcellularLocation>
        <location evidence="13">Cytoplasm</location>
    </subcellularLocation>
</comment>
<dbReference type="PROSITE" id="PS00627">
    <property type="entry name" value="GHMP_KINASES_ATP"/>
    <property type="match status" value="1"/>
</dbReference>
<dbReference type="Gene3D" id="3.30.230.10">
    <property type="match status" value="1"/>
</dbReference>
<dbReference type="InterPro" id="IPR020568">
    <property type="entry name" value="Ribosomal_Su5_D2-typ_SF"/>
</dbReference>
<dbReference type="SUPFAM" id="SSF54211">
    <property type="entry name" value="Ribosomal protein S5 domain 2-like"/>
    <property type="match status" value="1"/>
</dbReference>
<dbReference type="InterPro" id="IPR006203">
    <property type="entry name" value="GHMP_knse_ATP-bd_CS"/>
</dbReference>
<dbReference type="NCBIfam" id="TIGR00191">
    <property type="entry name" value="thrB"/>
    <property type="match status" value="1"/>
</dbReference>
<dbReference type="PRINTS" id="PR00958">
    <property type="entry name" value="HOMSERKINASE"/>
</dbReference>
<evidence type="ECO:0000256" key="10">
    <source>
        <dbReference type="ARBA" id="ARBA00022840"/>
    </source>
</evidence>
<evidence type="ECO:0000313" key="16">
    <source>
        <dbReference type="EMBL" id="MBM7656575.1"/>
    </source>
</evidence>
<dbReference type="Pfam" id="PF00288">
    <property type="entry name" value="GHMP_kinases_N"/>
    <property type="match status" value="1"/>
</dbReference>
<dbReference type="PANTHER" id="PTHR20861:SF1">
    <property type="entry name" value="HOMOSERINE KINASE"/>
    <property type="match status" value="1"/>
</dbReference>
<evidence type="ECO:0000256" key="4">
    <source>
        <dbReference type="ARBA" id="ARBA00017858"/>
    </source>
</evidence>
<proteinExistence type="inferred from homology"/>
<keyword evidence="8 13" id="KW-0547">Nucleotide-binding</keyword>
<keyword evidence="10 13" id="KW-0067">ATP-binding</keyword>
<evidence type="ECO:0000256" key="2">
    <source>
        <dbReference type="ARBA" id="ARBA00007370"/>
    </source>
</evidence>
<evidence type="ECO:0000256" key="6">
    <source>
        <dbReference type="ARBA" id="ARBA00022679"/>
    </source>
</evidence>
<evidence type="ECO:0000256" key="1">
    <source>
        <dbReference type="ARBA" id="ARBA00005015"/>
    </source>
</evidence>
<dbReference type="PIRSF" id="PIRSF000676">
    <property type="entry name" value="Homoser_kin"/>
    <property type="match status" value="1"/>
</dbReference>
<evidence type="ECO:0000256" key="3">
    <source>
        <dbReference type="ARBA" id="ARBA00012078"/>
    </source>
</evidence>
<feature type="domain" description="GHMP kinase C-terminal" evidence="15">
    <location>
        <begin position="206"/>
        <end position="282"/>
    </location>
</feature>
<protein>
    <recommendedName>
        <fullName evidence="4 13">Homoserine kinase</fullName>
        <shortName evidence="13">HK</shortName>
        <shortName evidence="13">HSK</shortName>
        <ecNumber evidence="3 13">2.7.1.39</ecNumber>
    </recommendedName>
</protein>
<dbReference type="Proteomes" id="UP000823201">
    <property type="component" value="Unassembled WGS sequence"/>
</dbReference>
<keyword evidence="6 13" id="KW-0808">Transferase</keyword>
<dbReference type="SUPFAM" id="SSF55060">
    <property type="entry name" value="GHMP Kinase, C-terminal domain"/>
    <property type="match status" value="1"/>
</dbReference>
<dbReference type="InterPro" id="IPR036554">
    <property type="entry name" value="GHMP_kinase_C_sf"/>
</dbReference>
<keyword evidence="13" id="KW-0963">Cytoplasm</keyword>
<evidence type="ECO:0000259" key="15">
    <source>
        <dbReference type="Pfam" id="PF08544"/>
    </source>
</evidence>
<dbReference type="InterPro" id="IPR000870">
    <property type="entry name" value="Homoserine_kinase"/>
</dbReference>
<evidence type="ECO:0000256" key="11">
    <source>
        <dbReference type="ARBA" id="ARBA00049375"/>
    </source>
</evidence>
<comment type="similarity">
    <text evidence="2 13">Belongs to the GHMP kinase family. Homoserine kinase subfamily.</text>
</comment>
<dbReference type="RefSeq" id="WP_205004949.1">
    <property type="nucleotide sequence ID" value="NZ_CBCRXA010000001.1"/>
</dbReference>
<dbReference type="Pfam" id="PF08544">
    <property type="entry name" value="GHMP_kinases_C"/>
    <property type="match status" value="1"/>
</dbReference>
<comment type="function">
    <text evidence="12 13">Catalyzes the ATP-dependent phosphorylation of L-homoserine to L-homoserine phosphate.</text>
</comment>
<organism evidence="16 17">
    <name type="scientific">Sporolactobacillus spathodeae</name>
    <dbReference type="NCBI Taxonomy" id="1465502"/>
    <lineage>
        <taxon>Bacteria</taxon>
        <taxon>Bacillati</taxon>
        <taxon>Bacillota</taxon>
        <taxon>Bacilli</taxon>
        <taxon>Bacillales</taxon>
        <taxon>Sporolactobacillaceae</taxon>
        <taxon>Sporolactobacillus</taxon>
    </lineage>
</organism>
<comment type="caution">
    <text evidence="16">The sequence shown here is derived from an EMBL/GenBank/DDBJ whole genome shotgun (WGS) entry which is preliminary data.</text>
</comment>
<evidence type="ECO:0000256" key="9">
    <source>
        <dbReference type="ARBA" id="ARBA00022777"/>
    </source>
</evidence>
<accession>A0ABS2Q478</accession>
<feature type="domain" description="GHMP kinase N-terminal" evidence="14">
    <location>
        <begin position="61"/>
        <end position="143"/>
    </location>
</feature>
<dbReference type="Gene3D" id="3.30.70.890">
    <property type="entry name" value="GHMP kinase, C-terminal domain"/>
    <property type="match status" value="1"/>
</dbReference>
<dbReference type="PANTHER" id="PTHR20861">
    <property type="entry name" value="HOMOSERINE/4-DIPHOSPHOCYTIDYL-2-C-METHYL-D-ERYTHRITOL KINASE"/>
    <property type="match status" value="1"/>
</dbReference>
<keyword evidence="7 13" id="KW-0791">Threonine biosynthesis</keyword>
<gene>
    <name evidence="13" type="primary">thrB</name>
    <name evidence="16" type="ORF">JOC27_000011</name>
</gene>
<dbReference type="EC" id="2.7.1.39" evidence="3 13"/>
<evidence type="ECO:0000256" key="8">
    <source>
        <dbReference type="ARBA" id="ARBA00022741"/>
    </source>
</evidence>
<dbReference type="HAMAP" id="MF_00384">
    <property type="entry name" value="Homoser_kinase"/>
    <property type="match status" value="1"/>
</dbReference>
<dbReference type="EMBL" id="JAFBEV010000001">
    <property type="protein sequence ID" value="MBM7656575.1"/>
    <property type="molecule type" value="Genomic_DNA"/>
</dbReference>
<comment type="pathway">
    <text evidence="1 13">Amino-acid biosynthesis; L-threonine biosynthesis; L-threonine from L-aspartate: step 4/5.</text>
</comment>